<evidence type="ECO:0000313" key="3">
    <source>
        <dbReference type="Proteomes" id="UP000784700"/>
    </source>
</evidence>
<feature type="transmembrane region" description="Helical" evidence="1">
    <location>
        <begin position="7"/>
        <end position="25"/>
    </location>
</feature>
<proteinExistence type="predicted"/>
<dbReference type="Proteomes" id="UP000784700">
    <property type="component" value="Unassembled WGS sequence"/>
</dbReference>
<protein>
    <submittedName>
        <fullName evidence="2">Uncharacterized protein</fullName>
    </submittedName>
</protein>
<accession>A0A9Q8MU43</accession>
<gene>
    <name evidence="2" type="ORF">DY130_04875</name>
</gene>
<feature type="transmembrane region" description="Helical" evidence="1">
    <location>
        <begin position="78"/>
        <end position="97"/>
    </location>
</feature>
<feature type="transmembrane region" description="Helical" evidence="1">
    <location>
        <begin position="103"/>
        <end position="119"/>
    </location>
</feature>
<organism evidence="2 3">
    <name type="scientific">Apilactobacillus micheneri</name>
    <dbReference type="NCBI Taxonomy" id="1899430"/>
    <lineage>
        <taxon>Bacteria</taxon>
        <taxon>Bacillati</taxon>
        <taxon>Bacillota</taxon>
        <taxon>Bacilli</taxon>
        <taxon>Lactobacillales</taxon>
        <taxon>Lactobacillaceae</taxon>
        <taxon>Apilactobacillus</taxon>
    </lineage>
</organism>
<name>A0A9Q8MU43_9LACO</name>
<evidence type="ECO:0000256" key="1">
    <source>
        <dbReference type="SAM" id="Phobius"/>
    </source>
</evidence>
<keyword evidence="1" id="KW-0812">Transmembrane</keyword>
<feature type="transmembrane region" description="Helical" evidence="1">
    <location>
        <begin position="31"/>
        <end position="49"/>
    </location>
</feature>
<dbReference type="EMBL" id="QUBG01000004">
    <property type="protein sequence ID" value="TPR43768.1"/>
    <property type="molecule type" value="Genomic_DNA"/>
</dbReference>
<sequence length="122" mass="14157">MKINWKSFINGIILVLPAFVIAGIVELFIGWLLSLLAIIAYFVILYMYCKNHPSSKLAQMFYYGFGVRNNSFYRQHPTMSLLILIVILLVMNVIFGALKLNSLFFTLFYVIVLELFYSLENK</sequence>
<keyword evidence="1" id="KW-1133">Transmembrane helix</keyword>
<dbReference type="RefSeq" id="WP_140936290.1">
    <property type="nucleotide sequence ID" value="NZ_QUBF01000004.1"/>
</dbReference>
<reference evidence="2" key="1">
    <citation type="submission" date="2018-08" db="EMBL/GenBank/DDBJ databases">
        <title>Comparative genomics of wild bee and flower associated Lactobacillus reveals potential adaptation to the bee host.</title>
        <authorList>
            <person name="Vuong H.Q."/>
            <person name="Mcfrederick Q.S."/>
        </authorList>
    </citation>
    <scope>NUCLEOTIDE SEQUENCE</scope>
    <source>
        <strain evidence="2">HV_63</strain>
    </source>
</reference>
<keyword evidence="1" id="KW-0472">Membrane</keyword>
<evidence type="ECO:0000313" key="2">
    <source>
        <dbReference type="EMBL" id="TPR43768.1"/>
    </source>
</evidence>
<dbReference type="AlphaFoldDB" id="A0A9Q8MU43"/>
<comment type="caution">
    <text evidence="2">The sequence shown here is derived from an EMBL/GenBank/DDBJ whole genome shotgun (WGS) entry which is preliminary data.</text>
</comment>